<sequence>MFARATALVAIAGTAILAAAMPAAELEARQTSQCNVGTLNCCNSVQSSTSTSVTELAGLLGIILPTIEGLVGLGCSPLSVIGLGNGGACTASPVCCENNSFGGLISLGCIPITL</sequence>
<dbReference type="Proteomes" id="UP000027265">
    <property type="component" value="Unassembled WGS sequence"/>
</dbReference>
<reference evidence="8" key="1">
    <citation type="journal article" date="2014" name="Proc. Natl. Acad. Sci. U.S.A.">
        <title>Extensive sampling of basidiomycete genomes demonstrates inadequacy of the white-rot/brown-rot paradigm for wood decay fungi.</title>
        <authorList>
            <person name="Riley R."/>
            <person name="Salamov A.A."/>
            <person name="Brown D.W."/>
            <person name="Nagy L.G."/>
            <person name="Floudas D."/>
            <person name="Held B.W."/>
            <person name="Levasseur A."/>
            <person name="Lombard V."/>
            <person name="Morin E."/>
            <person name="Otillar R."/>
            <person name="Lindquist E.A."/>
            <person name="Sun H."/>
            <person name="LaButti K.M."/>
            <person name="Schmutz J."/>
            <person name="Jabbour D."/>
            <person name="Luo H."/>
            <person name="Baker S.E."/>
            <person name="Pisabarro A.G."/>
            <person name="Walton J.D."/>
            <person name="Blanchette R.A."/>
            <person name="Henrissat B."/>
            <person name="Martin F."/>
            <person name="Cullen D."/>
            <person name="Hibbett D.S."/>
            <person name="Grigoriev I.V."/>
        </authorList>
    </citation>
    <scope>NUCLEOTIDE SEQUENCE [LARGE SCALE GENOMIC DNA]</scope>
    <source>
        <strain evidence="8">MUCL 33604</strain>
    </source>
</reference>
<name>A0A067Q0J7_9AGAM</name>
<dbReference type="STRING" id="933084.A0A067Q0J7"/>
<proteinExistence type="inferred from homology"/>
<comment type="subcellular location">
    <subcellularLocation>
        <location evidence="1 6">Secreted</location>
        <location evidence="1 6">Cell wall</location>
    </subcellularLocation>
</comment>
<evidence type="ECO:0000256" key="3">
    <source>
        <dbReference type="ARBA" id="ARBA00022512"/>
    </source>
</evidence>
<evidence type="ECO:0000313" key="7">
    <source>
        <dbReference type="EMBL" id="KDQ60464.1"/>
    </source>
</evidence>
<evidence type="ECO:0000256" key="6">
    <source>
        <dbReference type="RuleBase" id="RU365009"/>
    </source>
</evidence>
<protein>
    <recommendedName>
        <fullName evidence="6">Hydrophobin</fullName>
    </recommendedName>
</protein>
<keyword evidence="4 6" id="KW-0964">Secreted</keyword>
<feature type="signal peptide" evidence="6">
    <location>
        <begin position="1"/>
        <end position="20"/>
    </location>
</feature>
<keyword evidence="3 6" id="KW-0134">Cell wall</keyword>
<dbReference type="EMBL" id="KL197714">
    <property type="protein sequence ID" value="KDQ60464.1"/>
    <property type="molecule type" value="Genomic_DNA"/>
</dbReference>
<dbReference type="SMART" id="SM00075">
    <property type="entry name" value="HYDRO"/>
    <property type="match status" value="1"/>
</dbReference>
<evidence type="ECO:0000256" key="1">
    <source>
        <dbReference type="ARBA" id="ARBA00004191"/>
    </source>
</evidence>
<keyword evidence="6" id="KW-0732">Signal</keyword>
<dbReference type="CDD" id="cd23507">
    <property type="entry name" value="hydrophobin_I"/>
    <property type="match status" value="1"/>
</dbReference>
<dbReference type="HOGENOM" id="CLU_105134_2_0_1"/>
<keyword evidence="5 6" id="KW-1015">Disulfide bond</keyword>
<evidence type="ECO:0000256" key="5">
    <source>
        <dbReference type="ARBA" id="ARBA00023157"/>
    </source>
</evidence>
<dbReference type="AlphaFoldDB" id="A0A067Q0J7"/>
<evidence type="ECO:0000256" key="2">
    <source>
        <dbReference type="ARBA" id="ARBA00010446"/>
    </source>
</evidence>
<dbReference type="OrthoDB" id="4225815at2759"/>
<dbReference type="InterPro" id="IPR001338">
    <property type="entry name" value="Class_I_Hydrophobin"/>
</dbReference>
<dbReference type="InParanoid" id="A0A067Q0J7"/>
<dbReference type="Pfam" id="PF01185">
    <property type="entry name" value="Hydrophobin"/>
    <property type="match status" value="1"/>
</dbReference>
<evidence type="ECO:0000256" key="4">
    <source>
        <dbReference type="ARBA" id="ARBA00022525"/>
    </source>
</evidence>
<keyword evidence="8" id="KW-1185">Reference proteome</keyword>
<feature type="chain" id="PRO_5013987388" description="Hydrophobin" evidence="6">
    <location>
        <begin position="21"/>
        <end position="114"/>
    </location>
</feature>
<accession>A0A067Q0J7</accession>
<dbReference type="GO" id="GO:0005199">
    <property type="term" value="F:structural constituent of cell wall"/>
    <property type="evidence" value="ECO:0007669"/>
    <property type="project" value="InterPro"/>
</dbReference>
<dbReference type="GO" id="GO:0009277">
    <property type="term" value="C:fungal-type cell wall"/>
    <property type="evidence" value="ECO:0007669"/>
    <property type="project" value="InterPro"/>
</dbReference>
<comment type="similarity">
    <text evidence="2 6">Belongs to the fungal hydrophobin family.</text>
</comment>
<organism evidence="7 8">
    <name type="scientific">Jaapia argillacea MUCL 33604</name>
    <dbReference type="NCBI Taxonomy" id="933084"/>
    <lineage>
        <taxon>Eukaryota</taxon>
        <taxon>Fungi</taxon>
        <taxon>Dikarya</taxon>
        <taxon>Basidiomycota</taxon>
        <taxon>Agaricomycotina</taxon>
        <taxon>Agaricomycetes</taxon>
        <taxon>Agaricomycetidae</taxon>
        <taxon>Jaapiales</taxon>
        <taxon>Jaapiaceae</taxon>
        <taxon>Jaapia</taxon>
    </lineage>
</organism>
<evidence type="ECO:0000313" key="8">
    <source>
        <dbReference type="Proteomes" id="UP000027265"/>
    </source>
</evidence>
<gene>
    <name evidence="7" type="ORF">JAAARDRAFT_191841</name>
</gene>